<evidence type="ECO:0000313" key="1">
    <source>
        <dbReference type="EMBL" id="KMZ71869.1"/>
    </source>
</evidence>
<protein>
    <submittedName>
        <fullName evidence="1">Uncharacterized protein</fullName>
    </submittedName>
</protein>
<gene>
    <name evidence="1" type="ORF">ZOSMA_173G00190</name>
</gene>
<proteinExistence type="predicted"/>
<name>A0A0K9PSD6_ZOSMR</name>
<keyword evidence="2" id="KW-1185">Reference proteome</keyword>
<dbReference type="AlphaFoldDB" id="A0A0K9PSD6"/>
<organism evidence="1 2">
    <name type="scientific">Zostera marina</name>
    <name type="common">Eelgrass</name>
    <dbReference type="NCBI Taxonomy" id="29655"/>
    <lineage>
        <taxon>Eukaryota</taxon>
        <taxon>Viridiplantae</taxon>
        <taxon>Streptophyta</taxon>
        <taxon>Embryophyta</taxon>
        <taxon>Tracheophyta</taxon>
        <taxon>Spermatophyta</taxon>
        <taxon>Magnoliopsida</taxon>
        <taxon>Liliopsida</taxon>
        <taxon>Zosteraceae</taxon>
        <taxon>Zostera</taxon>
    </lineage>
</organism>
<dbReference type="EMBL" id="LFYR01000653">
    <property type="protein sequence ID" value="KMZ71869.1"/>
    <property type="molecule type" value="Genomic_DNA"/>
</dbReference>
<accession>A0A0K9PSD6</accession>
<evidence type="ECO:0000313" key="2">
    <source>
        <dbReference type="Proteomes" id="UP000036987"/>
    </source>
</evidence>
<reference evidence="2" key="1">
    <citation type="journal article" date="2016" name="Nature">
        <title>The genome of the seagrass Zostera marina reveals angiosperm adaptation to the sea.</title>
        <authorList>
            <person name="Olsen J.L."/>
            <person name="Rouze P."/>
            <person name="Verhelst B."/>
            <person name="Lin Y.-C."/>
            <person name="Bayer T."/>
            <person name="Collen J."/>
            <person name="Dattolo E."/>
            <person name="De Paoli E."/>
            <person name="Dittami S."/>
            <person name="Maumus F."/>
            <person name="Michel G."/>
            <person name="Kersting A."/>
            <person name="Lauritano C."/>
            <person name="Lohaus R."/>
            <person name="Toepel M."/>
            <person name="Tonon T."/>
            <person name="Vanneste K."/>
            <person name="Amirebrahimi M."/>
            <person name="Brakel J."/>
            <person name="Bostroem C."/>
            <person name="Chovatia M."/>
            <person name="Grimwood J."/>
            <person name="Jenkins J.W."/>
            <person name="Jueterbock A."/>
            <person name="Mraz A."/>
            <person name="Stam W.T."/>
            <person name="Tice H."/>
            <person name="Bornberg-Bauer E."/>
            <person name="Green P.J."/>
            <person name="Pearson G.A."/>
            <person name="Procaccini G."/>
            <person name="Duarte C.M."/>
            <person name="Schmutz J."/>
            <person name="Reusch T.B.H."/>
            <person name="Van de Peer Y."/>
        </authorList>
    </citation>
    <scope>NUCLEOTIDE SEQUENCE [LARGE SCALE GENOMIC DNA]</scope>
    <source>
        <strain evidence="2">cv. Finnish</strain>
    </source>
</reference>
<dbReference type="Proteomes" id="UP000036987">
    <property type="component" value="Unassembled WGS sequence"/>
</dbReference>
<comment type="caution">
    <text evidence="1">The sequence shown here is derived from an EMBL/GenBank/DDBJ whole genome shotgun (WGS) entry which is preliminary data.</text>
</comment>
<sequence length="61" mass="7029">MSDTSLIDPIALERDLEGELTGEDELNHDAREELKIIQTVRPIRERSAPRRLSDYEVEFCG</sequence>